<protein>
    <submittedName>
        <fullName evidence="1">Type III-B CRISPR module-associated Cmr3 family protein</fullName>
    </submittedName>
</protein>
<dbReference type="Proteomes" id="UP001595384">
    <property type="component" value="Unassembled WGS sequence"/>
</dbReference>
<dbReference type="Gene3D" id="2.60.40.4350">
    <property type="match status" value="1"/>
</dbReference>
<organism evidence="1 2">
    <name type="scientific">Vibrio zhugei</name>
    <dbReference type="NCBI Taxonomy" id="2479546"/>
    <lineage>
        <taxon>Bacteria</taxon>
        <taxon>Pseudomonadati</taxon>
        <taxon>Pseudomonadota</taxon>
        <taxon>Gammaproteobacteria</taxon>
        <taxon>Vibrionales</taxon>
        <taxon>Vibrionaceae</taxon>
        <taxon>Vibrio</taxon>
    </lineage>
</organism>
<dbReference type="EMBL" id="JBHRSE010000024">
    <property type="protein sequence ID" value="MFC3022823.1"/>
    <property type="molecule type" value="Genomic_DNA"/>
</dbReference>
<sequence length="397" mass="44288">MSDLNYFILNPKDPLIIRSSRPFEAISDAEAAKFPPPSTIAGALRNLHGRTIGIDFNDRKNNQEQLKALLEVQISGPLAIKIPADQSTDNLEQKHILVPKPADAQYFAVDGKSTLVGLQPEKPKADEGCDLPNGLLPLIILSQDIDGKSVSGPKWWSINDLLEWRRGKKLEFSNIKENGWTPTKPDIRTHIERDNTTRSSVDGQIFQTTGLTMWQQPNEHDVFPSERVGILAGIRGEISLTAMNLGGERRLAEVSPCCIWPQRPQNFASDIVTAQGLTLTLLTPAIFNAGWRPAWLDEEKLEGTPPGCKTLKLRLKAAALDRWQPQSGWDLASNKPRASERMIPAGATYWFEIVDGTATEQEIEKLWMAHLCDEKQHNLNGFGLMLPMAYAWNESKN</sequence>
<dbReference type="Pfam" id="PF09700">
    <property type="entry name" value="Cas_Cmr3"/>
    <property type="match status" value="1"/>
</dbReference>
<evidence type="ECO:0000313" key="1">
    <source>
        <dbReference type="EMBL" id="MFC3022823.1"/>
    </source>
</evidence>
<dbReference type="CDD" id="cd09748">
    <property type="entry name" value="Cmr3_III-B"/>
    <property type="match status" value="1"/>
</dbReference>
<proteinExistence type="predicted"/>
<name>A0ABV7C7P7_9VIBR</name>
<dbReference type="Gene3D" id="3.30.70.2940">
    <property type="match status" value="1"/>
</dbReference>
<dbReference type="RefSeq" id="WP_241967762.1">
    <property type="nucleotide sequence ID" value="NZ_AP024911.1"/>
</dbReference>
<keyword evidence="2" id="KW-1185">Reference proteome</keyword>
<reference evidence="2" key="1">
    <citation type="journal article" date="2019" name="Int. J. Syst. Evol. Microbiol.">
        <title>The Global Catalogue of Microorganisms (GCM) 10K type strain sequencing project: providing services to taxonomists for standard genome sequencing and annotation.</title>
        <authorList>
            <consortium name="The Broad Institute Genomics Platform"/>
            <consortium name="The Broad Institute Genome Sequencing Center for Infectious Disease"/>
            <person name="Wu L."/>
            <person name="Ma J."/>
        </authorList>
    </citation>
    <scope>NUCLEOTIDE SEQUENCE [LARGE SCALE GENOMIC DNA]</scope>
    <source>
        <strain evidence="2">KCTC 62784</strain>
    </source>
</reference>
<accession>A0ABV7C7P7</accession>
<dbReference type="InterPro" id="IPR019117">
    <property type="entry name" value="CRISPR-assoc_protein_Cmr3"/>
</dbReference>
<evidence type="ECO:0000313" key="2">
    <source>
        <dbReference type="Proteomes" id="UP001595384"/>
    </source>
</evidence>
<comment type="caution">
    <text evidence="1">The sequence shown here is derived from an EMBL/GenBank/DDBJ whole genome shotgun (WGS) entry which is preliminary data.</text>
</comment>
<gene>
    <name evidence="1" type="ORF">ACFODT_03135</name>
</gene>